<name>A0A8S0VWM2_9FIRM</name>
<dbReference type="Proteomes" id="UP000836597">
    <property type="component" value="Chromosome"/>
</dbReference>
<dbReference type="SUPFAM" id="SSF53822">
    <property type="entry name" value="Periplasmic binding protein-like I"/>
    <property type="match status" value="1"/>
</dbReference>
<dbReference type="SMART" id="SM00354">
    <property type="entry name" value="HTH_LACI"/>
    <property type="match status" value="1"/>
</dbReference>
<protein>
    <submittedName>
        <fullName evidence="5">LacI-type HTH domain protein</fullName>
    </submittedName>
    <submittedName>
        <fullName evidence="6">Ribose operon repressor</fullName>
    </submittedName>
</protein>
<keyword evidence="7" id="KW-1185">Reference proteome</keyword>
<sequence>MKVNLKDVARLAGVSVATASLALNNKGASKETVERVTAAARKLNYVQNSLGRSLITGRSCTIALYILNDRDNPDLTGECTYFYPFMRGILGEAEKAGYALSFAVKLWDEVEKNSVLGQSAQNKSCDGMIIVPQYTHPYSFLPDLERLKFPYVLVNPSASFDKGKTVSLDNYTGAAKATKHLLESGCKKPAYINGSENHFDAVRRRQAFLDVTSAAGIKVEESALVNGNFTTRSGTEAMQELLRRGTAFDGIFCANDYMAAGAMNVLLESGYRIPEDVQIVGFDDTEIARSMRPRLTTVYNPTFQIGAQAMRRLLSYIEDPNHRASEKVFAAELVVRDSTRGTDKLG</sequence>
<dbReference type="PANTHER" id="PTHR30146">
    <property type="entry name" value="LACI-RELATED TRANSCRIPTIONAL REPRESSOR"/>
    <property type="match status" value="1"/>
</dbReference>
<dbReference type="EMBL" id="LR746496">
    <property type="protein sequence ID" value="CAA7601023.1"/>
    <property type="molecule type" value="Genomic_DNA"/>
</dbReference>
<dbReference type="AlphaFoldDB" id="A0A8S0VWM2"/>
<dbReference type="PANTHER" id="PTHR30146:SF109">
    <property type="entry name" value="HTH-TYPE TRANSCRIPTIONAL REGULATOR GALS"/>
    <property type="match status" value="1"/>
</dbReference>
<dbReference type="Proteomes" id="UP001071230">
    <property type="component" value="Unassembled WGS sequence"/>
</dbReference>
<dbReference type="InterPro" id="IPR010982">
    <property type="entry name" value="Lambda_DNA-bd_dom_sf"/>
</dbReference>
<dbReference type="CDD" id="cd01392">
    <property type="entry name" value="HTH_LacI"/>
    <property type="match status" value="1"/>
</dbReference>
<evidence type="ECO:0000313" key="7">
    <source>
        <dbReference type="Proteomes" id="UP001071230"/>
    </source>
</evidence>
<evidence type="ECO:0000256" key="3">
    <source>
        <dbReference type="ARBA" id="ARBA00023163"/>
    </source>
</evidence>
<dbReference type="InterPro" id="IPR028082">
    <property type="entry name" value="Peripla_BP_I"/>
</dbReference>
<accession>A0A8S0VWM2</accession>
<dbReference type="SUPFAM" id="SSF47413">
    <property type="entry name" value="lambda repressor-like DNA-binding domains"/>
    <property type="match status" value="1"/>
</dbReference>
<evidence type="ECO:0000256" key="1">
    <source>
        <dbReference type="ARBA" id="ARBA00023015"/>
    </source>
</evidence>
<dbReference type="Pfam" id="PF13377">
    <property type="entry name" value="Peripla_BP_3"/>
    <property type="match status" value="1"/>
</dbReference>
<reference evidence="6" key="1">
    <citation type="submission" date="2014-11" db="EMBL/GenBank/DDBJ databases">
        <authorList>
            <person name="Hornung B.V."/>
        </authorList>
    </citation>
    <scope>NUCLEOTIDE SEQUENCE</scope>
    <source>
        <strain evidence="6">INE</strain>
    </source>
</reference>
<dbReference type="PROSITE" id="PS00356">
    <property type="entry name" value="HTH_LACI_1"/>
    <property type="match status" value="1"/>
</dbReference>
<dbReference type="InterPro" id="IPR000843">
    <property type="entry name" value="HTH_LacI"/>
</dbReference>
<evidence type="ECO:0000313" key="5">
    <source>
        <dbReference type="EMBL" id="CAA7601023.1"/>
    </source>
</evidence>
<dbReference type="EMBL" id="CDGJ01000036">
    <property type="protein sequence ID" value="CEJ06897.1"/>
    <property type="molecule type" value="Genomic_DNA"/>
</dbReference>
<dbReference type="KEGG" id="aacx:DEACI_1676"/>
<keyword evidence="3" id="KW-0804">Transcription</keyword>
<dbReference type="RefSeq" id="WP_240984600.1">
    <property type="nucleotide sequence ID" value="NZ_CDGJ01000036.1"/>
</dbReference>
<keyword evidence="1" id="KW-0805">Transcription regulation</keyword>
<evidence type="ECO:0000259" key="4">
    <source>
        <dbReference type="PROSITE" id="PS50932"/>
    </source>
</evidence>
<evidence type="ECO:0000256" key="2">
    <source>
        <dbReference type="ARBA" id="ARBA00023125"/>
    </source>
</evidence>
<dbReference type="GO" id="GO:0000976">
    <property type="term" value="F:transcription cis-regulatory region binding"/>
    <property type="evidence" value="ECO:0007669"/>
    <property type="project" value="TreeGrafter"/>
</dbReference>
<dbReference type="Gene3D" id="3.40.50.2300">
    <property type="match status" value="2"/>
</dbReference>
<reference evidence="5" key="2">
    <citation type="submission" date="2020-01" db="EMBL/GenBank/DDBJ databases">
        <authorList>
            <person name="Hornung B."/>
        </authorList>
    </citation>
    <scope>NUCLEOTIDE SEQUENCE</scope>
    <source>
        <strain evidence="5">PacBioINE</strain>
    </source>
</reference>
<dbReference type="CDD" id="cd06267">
    <property type="entry name" value="PBP1_LacI_sugar_binding-like"/>
    <property type="match status" value="1"/>
</dbReference>
<dbReference type="InterPro" id="IPR046335">
    <property type="entry name" value="LacI/GalR-like_sensor"/>
</dbReference>
<keyword evidence="2" id="KW-0238">DNA-binding</keyword>
<dbReference type="Gene3D" id="1.10.260.40">
    <property type="entry name" value="lambda repressor-like DNA-binding domains"/>
    <property type="match status" value="1"/>
</dbReference>
<dbReference type="GO" id="GO:0003700">
    <property type="term" value="F:DNA-binding transcription factor activity"/>
    <property type="evidence" value="ECO:0007669"/>
    <property type="project" value="TreeGrafter"/>
</dbReference>
<evidence type="ECO:0000313" key="6">
    <source>
        <dbReference type="EMBL" id="CEJ06897.1"/>
    </source>
</evidence>
<dbReference type="Pfam" id="PF00356">
    <property type="entry name" value="LacI"/>
    <property type="match status" value="1"/>
</dbReference>
<gene>
    <name evidence="6" type="ORF">DEACI_1351</name>
    <name evidence="5" type="ORF">DEACI_1676</name>
</gene>
<feature type="domain" description="HTH lacI-type" evidence="4">
    <location>
        <begin position="3"/>
        <end position="56"/>
    </location>
</feature>
<organism evidence="5">
    <name type="scientific">Acididesulfobacillus acetoxydans</name>
    <dbReference type="NCBI Taxonomy" id="1561005"/>
    <lineage>
        <taxon>Bacteria</taxon>
        <taxon>Bacillati</taxon>
        <taxon>Bacillota</taxon>
        <taxon>Clostridia</taxon>
        <taxon>Eubacteriales</taxon>
        <taxon>Peptococcaceae</taxon>
        <taxon>Acididesulfobacillus</taxon>
    </lineage>
</organism>
<proteinExistence type="predicted"/>
<dbReference type="PROSITE" id="PS50932">
    <property type="entry name" value="HTH_LACI_2"/>
    <property type="match status" value="1"/>
</dbReference>